<evidence type="ECO:0000256" key="3">
    <source>
        <dbReference type="ARBA" id="ARBA00022448"/>
    </source>
</evidence>
<dbReference type="Gene3D" id="2.40.170.20">
    <property type="entry name" value="TonB-dependent receptor, beta-barrel domain"/>
    <property type="match status" value="1"/>
</dbReference>
<keyword evidence="8 15" id="KW-0675">Receptor</keyword>
<dbReference type="Gene3D" id="2.170.130.10">
    <property type="entry name" value="TonB-dependent receptor, plug domain"/>
    <property type="match status" value="1"/>
</dbReference>
<evidence type="ECO:0000256" key="9">
    <source>
        <dbReference type="ARBA" id="ARBA00023237"/>
    </source>
</evidence>
<evidence type="ECO:0000256" key="4">
    <source>
        <dbReference type="ARBA" id="ARBA00022452"/>
    </source>
</evidence>
<feature type="domain" description="TonB-dependent receptor-like beta-barrel" evidence="13">
    <location>
        <begin position="236"/>
        <end position="633"/>
    </location>
</feature>
<evidence type="ECO:0000256" key="7">
    <source>
        <dbReference type="ARBA" id="ARBA00023136"/>
    </source>
</evidence>
<proteinExistence type="inferred from homology"/>
<evidence type="ECO:0000313" key="16">
    <source>
        <dbReference type="Proteomes" id="UP000807785"/>
    </source>
</evidence>
<name>A0A9D7HSY3_9PROT</name>
<evidence type="ECO:0000256" key="11">
    <source>
        <dbReference type="RuleBase" id="RU003357"/>
    </source>
</evidence>
<reference evidence="15" key="1">
    <citation type="submission" date="2020-10" db="EMBL/GenBank/DDBJ databases">
        <title>Connecting structure to function with the recovery of over 1000 high-quality activated sludge metagenome-assembled genomes encoding full-length rRNA genes using long-read sequencing.</title>
        <authorList>
            <person name="Singleton C.M."/>
            <person name="Petriglieri F."/>
            <person name="Kristensen J.M."/>
            <person name="Kirkegaard R.H."/>
            <person name="Michaelsen T.Y."/>
            <person name="Andersen M.H."/>
            <person name="Karst S.M."/>
            <person name="Dueholm M.S."/>
            <person name="Nielsen P.H."/>
            <person name="Albertsen M."/>
        </authorList>
    </citation>
    <scope>NUCLEOTIDE SEQUENCE</scope>
    <source>
        <strain evidence="15">Bjer_18-Q3-R1-45_BAT3C.347</strain>
    </source>
</reference>
<dbReference type="InterPro" id="IPR000531">
    <property type="entry name" value="Beta-barrel_TonB"/>
</dbReference>
<dbReference type="PANTHER" id="PTHR30069:SF27">
    <property type="entry name" value="BLL4766 PROTEIN"/>
    <property type="match status" value="1"/>
</dbReference>
<dbReference type="AlphaFoldDB" id="A0A9D7HSY3"/>
<evidence type="ECO:0000256" key="1">
    <source>
        <dbReference type="ARBA" id="ARBA00004571"/>
    </source>
</evidence>
<evidence type="ECO:0000259" key="14">
    <source>
        <dbReference type="Pfam" id="PF07715"/>
    </source>
</evidence>
<keyword evidence="6 11" id="KW-0798">TonB box</keyword>
<dbReference type="EMBL" id="JADJEV010000002">
    <property type="protein sequence ID" value="MBK6972175.1"/>
    <property type="molecule type" value="Genomic_DNA"/>
</dbReference>
<dbReference type="InterPro" id="IPR036942">
    <property type="entry name" value="Beta-barrel_TonB_sf"/>
</dbReference>
<evidence type="ECO:0000313" key="15">
    <source>
        <dbReference type="EMBL" id="MBK6972175.1"/>
    </source>
</evidence>
<accession>A0A9D7HSY3</accession>
<dbReference type="Proteomes" id="UP000807785">
    <property type="component" value="Unassembled WGS sequence"/>
</dbReference>
<keyword evidence="7 10" id="KW-0472">Membrane</keyword>
<evidence type="ECO:0000256" key="6">
    <source>
        <dbReference type="ARBA" id="ARBA00023077"/>
    </source>
</evidence>
<dbReference type="Pfam" id="PF00593">
    <property type="entry name" value="TonB_dep_Rec_b-barrel"/>
    <property type="match status" value="1"/>
</dbReference>
<keyword evidence="3 10" id="KW-0813">Transport</keyword>
<evidence type="ECO:0000256" key="5">
    <source>
        <dbReference type="ARBA" id="ARBA00022692"/>
    </source>
</evidence>
<keyword evidence="4 10" id="KW-1134">Transmembrane beta strand</keyword>
<dbReference type="GO" id="GO:0009279">
    <property type="term" value="C:cell outer membrane"/>
    <property type="evidence" value="ECO:0007669"/>
    <property type="project" value="UniProtKB-SubCell"/>
</dbReference>
<feature type="region of interest" description="Disordered" evidence="12">
    <location>
        <begin position="233"/>
        <end position="271"/>
    </location>
</feature>
<dbReference type="SUPFAM" id="SSF56935">
    <property type="entry name" value="Porins"/>
    <property type="match status" value="1"/>
</dbReference>
<comment type="caution">
    <text evidence="15">The sequence shown here is derived from an EMBL/GenBank/DDBJ whole genome shotgun (WGS) entry which is preliminary data.</text>
</comment>
<feature type="domain" description="TonB-dependent receptor plug" evidence="14">
    <location>
        <begin position="50"/>
        <end position="157"/>
    </location>
</feature>
<comment type="similarity">
    <text evidence="2 10 11">Belongs to the TonB-dependent receptor family.</text>
</comment>
<evidence type="ECO:0000256" key="2">
    <source>
        <dbReference type="ARBA" id="ARBA00009810"/>
    </source>
</evidence>
<dbReference type="InterPro" id="IPR037066">
    <property type="entry name" value="Plug_dom_sf"/>
</dbReference>
<evidence type="ECO:0000256" key="8">
    <source>
        <dbReference type="ARBA" id="ARBA00023170"/>
    </source>
</evidence>
<evidence type="ECO:0000256" key="12">
    <source>
        <dbReference type="SAM" id="MobiDB-lite"/>
    </source>
</evidence>
<dbReference type="GO" id="GO:0044718">
    <property type="term" value="P:siderophore transmembrane transport"/>
    <property type="evidence" value="ECO:0007669"/>
    <property type="project" value="TreeGrafter"/>
</dbReference>
<comment type="subcellular location">
    <subcellularLocation>
        <location evidence="1 10">Cell outer membrane</location>
        <topology evidence="1 10">Multi-pass membrane protein</topology>
    </subcellularLocation>
</comment>
<keyword evidence="5 10" id="KW-0812">Transmembrane</keyword>
<dbReference type="GO" id="GO:0015344">
    <property type="term" value="F:siderophore uptake transmembrane transporter activity"/>
    <property type="evidence" value="ECO:0007669"/>
    <property type="project" value="TreeGrafter"/>
</dbReference>
<sequence>MHRRPAPAQTGTVVVSTLAALIQSGICVADTPPVLDRVVVTATRFPAALEQPVGMTIITGEDIANSTATSLGEVLSRLGGVHIRQNLAGTPDQPLDLRGFGVSGDQNTLVLINGQRITENELVSARISAVPLNSIERIEILRGSGSVLYGSGGTGGTINIVTRAAIGHPPGGSVSASVGSYKGSELRAAANGGNDQLGFALFGNRTDTDNYRHNNQATVDNIGAEFALSEGPSRASLRVSGNRQRVRLPGPRSESQFRDDPRGTSTPDDFGKLDGWDATLNAQHRIGSIDLAADLGYREKSSEYFNAFSGGSFASDVNAHVTSFTPRAKWSGALAGMQNILIAGFDWADWDYSNRSVFAGDGFSAPTSENANQRNRAAYLQNNLQLAAATRLTLGARHERVELTTAESETPIPARSRSYSLNAWEAGLRHDITAALAAYVRIGRSFRVANVDEVRCAFPPCQALLEPQTSHDREIGIEYRTADLAAQLALFDISLNREIHFNRLSGFFGQNENLPRTRRRGVEIETSLAASRTLDLSARYAYTRAEFRDGVFGGVVIAGNDVPAVPRHRANASVNWLALPSTRAVLSVTYTGAQRYDNDQANRFRNMPAYTVADLKLTHTIGKVTLGAGINNLFDRRYYSYALVDDPLSPTSFNAYTEARRNGYVSVGYCW</sequence>
<protein>
    <submittedName>
        <fullName evidence="15">TonB-dependent receptor</fullName>
    </submittedName>
</protein>
<dbReference type="InterPro" id="IPR039426">
    <property type="entry name" value="TonB-dep_rcpt-like"/>
</dbReference>
<dbReference type="InterPro" id="IPR012910">
    <property type="entry name" value="Plug_dom"/>
</dbReference>
<organism evidence="15 16">
    <name type="scientific">Candidatus Methylophosphatis roskildensis</name>
    <dbReference type="NCBI Taxonomy" id="2899263"/>
    <lineage>
        <taxon>Bacteria</taxon>
        <taxon>Pseudomonadati</taxon>
        <taxon>Pseudomonadota</taxon>
        <taxon>Betaproteobacteria</taxon>
        <taxon>Nitrosomonadales</taxon>
        <taxon>Sterolibacteriaceae</taxon>
        <taxon>Candidatus Methylophosphatis</taxon>
    </lineage>
</organism>
<dbReference type="Pfam" id="PF07715">
    <property type="entry name" value="Plug"/>
    <property type="match status" value="1"/>
</dbReference>
<keyword evidence="9 10" id="KW-0998">Cell outer membrane</keyword>
<dbReference type="PROSITE" id="PS52016">
    <property type="entry name" value="TONB_DEPENDENT_REC_3"/>
    <property type="match status" value="1"/>
</dbReference>
<evidence type="ECO:0000259" key="13">
    <source>
        <dbReference type="Pfam" id="PF00593"/>
    </source>
</evidence>
<dbReference type="CDD" id="cd01347">
    <property type="entry name" value="ligand_gated_channel"/>
    <property type="match status" value="1"/>
</dbReference>
<dbReference type="PANTHER" id="PTHR30069">
    <property type="entry name" value="TONB-DEPENDENT OUTER MEMBRANE RECEPTOR"/>
    <property type="match status" value="1"/>
</dbReference>
<gene>
    <name evidence="15" type="ORF">IPH26_04195</name>
</gene>
<evidence type="ECO:0000256" key="10">
    <source>
        <dbReference type="PROSITE-ProRule" id="PRU01360"/>
    </source>
</evidence>